<keyword evidence="3" id="KW-1185">Reference proteome</keyword>
<dbReference type="Proteomes" id="UP001341281">
    <property type="component" value="Chromosome 06"/>
</dbReference>
<name>A0AAQ3TYN4_PASNO</name>
<reference evidence="2 3" key="1">
    <citation type="submission" date="2024-02" db="EMBL/GenBank/DDBJ databases">
        <title>High-quality chromosome-scale genome assembly of Pensacola bahiagrass (Paspalum notatum Flugge var. saurae).</title>
        <authorList>
            <person name="Vega J.M."/>
            <person name="Podio M."/>
            <person name="Orjuela J."/>
            <person name="Siena L.A."/>
            <person name="Pessino S.C."/>
            <person name="Combes M.C."/>
            <person name="Mariac C."/>
            <person name="Albertini E."/>
            <person name="Pupilli F."/>
            <person name="Ortiz J.P.A."/>
            <person name="Leblanc O."/>
        </authorList>
    </citation>
    <scope>NUCLEOTIDE SEQUENCE [LARGE SCALE GENOMIC DNA]</scope>
    <source>
        <strain evidence="2">R1</strain>
        <tissue evidence="2">Leaf</tissue>
    </source>
</reference>
<accession>A0AAQ3TYN4</accession>
<protein>
    <submittedName>
        <fullName evidence="2">Uncharacterized protein</fullName>
    </submittedName>
</protein>
<feature type="compositionally biased region" description="Low complexity" evidence="1">
    <location>
        <begin position="13"/>
        <end position="22"/>
    </location>
</feature>
<dbReference type="AlphaFoldDB" id="A0AAQ3TYN4"/>
<feature type="region of interest" description="Disordered" evidence="1">
    <location>
        <begin position="1"/>
        <end position="31"/>
    </location>
</feature>
<proteinExistence type="predicted"/>
<sequence length="87" mass="9359">MQKGKQEPTNAITTTTTSLARLSARDGPAEDAGDVTLGRACTPKGPVGSPQAFELVRLYRCLLDHGNRLKVLTMHSSRERLRANGPA</sequence>
<organism evidence="2 3">
    <name type="scientific">Paspalum notatum var. saurae</name>
    <dbReference type="NCBI Taxonomy" id="547442"/>
    <lineage>
        <taxon>Eukaryota</taxon>
        <taxon>Viridiplantae</taxon>
        <taxon>Streptophyta</taxon>
        <taxon>Embryophyta</taxon>
        <taxon>Tracheophyta</taxon>
        <taxon>Spermatophyta</taxon>
        <taxon>Magnoliopsida</taxon>
        <taxon>Liliopsida</taxon>
        <taxon>Poales</taxon>
        <taxon>Poaceae</taxon>
        <taxon>PACMAD clade</taxon>
        <taxon>Panicoideae</taxon>
        <taxon>Andropogonodae</taxon>
        <taxon>Paspaleae</taxon>
        <taxon>Paspalinae</taxon>
        <taxon>Paspalum</taxon>
    </lineage>
</organism>
<evidence type="ECO:0000313" key="2">
    <source>
        <dbReference type="EMBL" id="WVZ80722.1"/>
    </source>
</evidence>
<dbReference type="EMBL" id="CP144750">
    <property type="protein sequence ID" value="WVZ80723.1"/>
    <property type="molecule type" value="Genomic_DNA"/>
</dbReference>
<gene>
    <name evidence="2" type="ORF">U9M48_028179</name>
</gene>
<evidence type="ECO:0000256" key="1">
    <source>
        <dbReference type="SAM" id="MobiDB-lite"/>
    </source>
</evidence>
<evidence type="ECO:0000313" key="3">
    <source>
        <dbReference type="Proteomes" id="UP001341281"/>
    </source>
</evidence>
<dbReference type="EMBL" id="CP144750">
    <property type="protein sequence ID" value="WVZ80722.1"/>
    <property type="molecule type" value="Genomic_DNA"/>
</dbReference>